<proteinExistence type="predicted"/>
<comment type="caution">
    <text evidence="1">The sequence shown here is derived from an EMBL/GenBank/DDBJ whole genome shotgun (WGS) entry which is preliminary data.</text>
</comment>
<reference evidence="1" key="1">
    <citation type="submission" date="2020-08" db="EMBL/GenBank/DDBJ databases">
        <title>Multicomponent nature underlies the extraordinary mechanical properties of spider dragline silk.</title>
        <authorList>
            <person name="Kono N."/>
            <person name="Nakamura H."/>
            <person name="Mori M."/>
            <person name="Yoshida Y."/>
            <person name="Ohtoshi R."/>
            <person name="Malay A.D."/>
            <person name="Moran D.A.P."/>
            <person name="Tomita M."/>
            <person name="Numata K."/>
            <person name="Arakawa K."/>
        </authorList>
    </citation>
    <scope>NUCLEOTIDE SEQUENCE</scope>
</reference>
<name>A0A8X6RIN0_TRICX</name>
<dbReference type="Proteomes" id="UP000887159">
    <property type="component" value="Unassembled WGS sequence"/>
</dbReference>
<keyword evidence="2" id="KW-1185">Reference proteome</keyword>
<organism evidence="1 2">
    <name type="scientific">Trichonephila clavipes</name>
    <name type="common">Golden silk orbweaver</name>
    <name type="synonym">Nephila clavipes</name>
    <dbReference type="NCBI Taxonomy" id="2585209"/>
    <lineage>
        <taxon>Eukaryota</taxon>
        <taxon>Metazoa</taxon>
        <taxon>Ecdysozoa</taxon>
        <taxon>Arthropoda</taxon>
        <taxon>Chelicerata</taxon>
        <taxon>Arachnida</taxon>
        <taxon>Araneae</taxon>
        <taxon>Araneomorphae</taxon>
        <taxon>Entelegynae</taxon>
        <taxon>Araneoidea</taxon>
        <taxon>Nephilidae</taxon>
        <taxon>Trichonephila</taxon>
    </lineage>
</organism>
<accession>A0A8X6RIN0</accession>
<sequence length="75" mass="8293">MHNTTVHQPFTKVSSNLNPTIVMKQEEAGFVSKHNIVPFRHPCSSFITPLAAQTPVVSSRGQTKECMPYGHSTLL</sequence>
<dbReference type="AlphaFoldDB" id="A0A8X6RIN0"/>
<dbReference type="EMBL" id="BMAU01021144">
    <property type="protein sequence ID" value="GFX92301.1"/>
    <property type="molecule type" value="Genomic_DNA"/>
</dbReference>
<protein>
    <submittedName>
        <fullName evidence="1">Uncharacterized protein</fullName>
    </submittedName>
</protein>
<evidence type="ECO:0000313" key="1">
    <source>
        <dbReference type="EMBL" id="GFX92301.1"/>
    </source>
</evidence>
<gene>
    <name evidence="1" type="ORF">TNCV_1112281</name>
</gene>
<evidence type="ECO:0000313" key="2">
    <source>
        <dbReference type="Proteomes" id="UP000887159"/>
    </source>
</evidence>